<reference evidence="3" key="1">
    <citation type="journal article" date="2024" name="BMC Genomics">
        <title>Functional annotation of a divergent genome using sequence and structure-based similarity.</title>
        <authorList>
            <person name="Svedberg D."/>
            <person name="Winiger R.R."/>
            <person name="Berg A."/>
            <person name="Sharma H."/>
            <person name="Tellgren-Roth C."/>
            <person name="Debrunner-Vossbrinck B.A."/>
            <person name="Vossbrinck C.R."/>
            <person name="Barandun J."/>
        </authorList>
    </citation>
    <scope>NUCLEOTIDE SEQUENCE</scope>
    <source>
        <strain evidence="3">Illinois isolate</strain>
    </source>
</reference>
<organism evidence="3 4">
    <name type="scientific">Vairimorpha necatrix</name>
    <dbReference type="NCBI Taxonomy" id="6039"/>
    <lineage>
        <taxon>Eukaryota</taxon>
        <taxon>Fungi</taxon>
        <taxon>Fungi incertae sedis</taxon>
        <taxon>Microsporidia</taxon>
        <taxon>Nosematidae</taxon>
        <taxon>Vairimorpha</taxon>
    </lineage>
</organism>
<keyword evidence="1" id="KW-0472">Membrane</keyword>
<evidence type="ECO:0000256" key="2">
    <source>
        <dbReference type="SAM" id="SignalP"/>
    </source>
</evidence>
<keyword evidence="4" id="KW-1185">Reference proteome</keyword>
<name>A0AAX4J9F8_9MICR</name>
<sequence>MFGFIFCILKIFAFSKDYQTVLEVIKRLHRDTEYKTIYDLFGVYSFTSTSAVQKKFVKLITAKETPPRINLPLKDFKNLVTACYDVIKNKKSAYDEILNNRYLMYDDKKNYTNSRYMIAASLLALLLSLDLVFYCYNFIKYLSLTKSEIEDESNSKKKKKARKNAVIKNMTKPDMYIYKGYKKIMSLLGK</sequence>
<evidence type="ECO:0000256" key="1">
    <source>
        <dbReference type="SAM" id="Phobius"/>
    </source>
</evidence>
<dbReference type="Proteomes" id="UP001334084">
    <property type="component" value="Chromosome 2"/>
</dbReference>
<keyword evidence="1" id="KW-1133">Transmembrane helix</keyword>
<feature type="signal peptide" evidence="2">
    <location>
        <begin position="1"/>
        <end position="15"/>
    </location>
</feature>
<keyword evidence="2" id="KW-0732">Signal</keyword>
<feature type="chain" id="PRO_5043388261" evidence="2">
    <location>
        <begin position="16"/>
        <end position="190"/>
    </location>
</feature>
<dbReference type="GeneID" id="90540360"/>
<dbReference type="EMBL" id="CP142727">
    <property type="protein sequence ID" value="WUR02543.1"/>
    <property type="molecule type" value="Genomic_DNA"/>
</dbReference>
<protein>
    <submittedName>
        <fullName evidence="3">SP-containing membrane protein</fullName>
    </submittedName>
</protein>
<evidence type="ECO:0000313" key="4">
    <source>
        <dbReference type="Proteomes" id="UP001334084"/>
    </source>
</evidence>
<dbReference type="RefSeq" id="XP_065328688.1">
    <property type="nucleotide sequence ID" value="XM_065472616.1"/>
</dbReference>
<dbReference type="AlphaFoldDB" id="A0AAX4J9F8"/>
<gene>
    <name evidence="3" type="ORF">VNE69_02070</name>
</gene>
<dbReference type="KEGG" id="vnx:VNE69_02070"/>
<feature type="transmembrane region" description="Helical" evidence="1">
    <location>
        <begin position="116"/>
        <end position="136"/>
    </location>
</feature>
<accession>A0AAX4J9F8</accession>
<proteinExistence type="predicted"/>
<evidence type="ECO:0000313" key="3">
    <source>
        <dbReference type="EMBL" id="WUR02543.1"/>
    </source>
</evidence>
<keyword evidence="1" id="KW-0812">Transmembrane</keyword>